<feature type="region of interest" description="Disordered" evidence="1">
    <location>
        <begin position="1"/>
        <end position="44"/>
    </location>
</feature>
<organism evidence="2">
    <name type="scientific">Oryza barthii</name>
    <dbReference type="NCBI Taxonomy" id="65489"/>
    <lineage>
        <taxon>Eukaryota</taxon>
        <taxon>Viridiplantae</taxon>
        <taxon>Streptophyta</taxon>
        <taxon>Embryophyta</taxon>
        <taxon>Tracheophyta</taxon>
        <taxon>Spermatophyta</taxon>
        <taxon>Magnoliopsida</taxon>
        <taxon>Liliopsida</taxon>
        <taxon>Poales</taxon>
        <taxon>Poaceae</taxon>
        <taxon>BOP clade</taxon>
        <taxon>Oryzoideae</taxon>
        <taxon>Oryzeae</taxon>
        <taxon>Oryzinae</taxon>
        <taxon>Oryza</taxon>
    </lineage>
</organism>
<dbReference type="EMBL" id="AP018854">
    <property type="protein sequence ID" value="BBF89374.1"/>
    <property type="molecule type" value="Genomic_DNA"/>
</dbReference>
<feature type="compositionally biased region" description="Basic and acidic residues" evidence="1">
    <location>
        <begin position="23"/>
        <end position="44"/>
    </location>
</feature>
<sequence length="96" mass="11025">MNSCLAPLRNQSLDGPTRQHSQQKSELHTGDQEHKNINRDRQTKRSVWDELPVLELQARHRCRVVPAVEPPPDELPVWGSFITSCFTSIISPRELD</sequence>
<feature type="compositionally biased region" description="Polar residues" evidence="1">
    <location>
        <begin position="1"/>
        <end position="22"/>
    </location>
</feature>
<gene>
    <name evidence="2" type="primary">OBARTa0061E15.18</name>
</gene>
<evidence type="ECO:0000313" key="2">
    <source>
        <dbReference type="EMBL" id="BBF89374.1"/>
    </source>
</evidence>
<proteinExistence type="predicted"/>
<dbReference type="AlphaFoldDB" id="A0A679BC96"/>
<name>A0A679BC96_9ORYZ</name>
<accession>A0A679BC96</accession>
<protein>
    <submittedName>
        <fullName evidence="2">Uncharacterized protein</fullName>
    </submittedName>
</protein>
<evidence type="ECO:0000256" key="1">
    <source>
        <dbReference type="SAM" id="MobiDB-lite"/>
    </source>
</evidence>
<reference evidence="2" key="1">
    <citation type="submission" date="2018-08" db="EMBL/GenBank/DDBJ databases">
        <title>Oryza barthii genomic DNA, chromosome 11, BAC clone:OBARTa0061E15.</title>
        <authorList>
            <person name="Wu J."/>
            <person name="Kanamori H."/>
        </authorList>
    </citation>
    <scope>NUCLEOTIDE SEQUENCE</scope>
    <source>
        <strain evidence="2">W1588</strain>
    </source>
</reference>